<reference evidence="2" key="1">
    <citation type="journal article" date="2011" name="Nat. Genet.">
        <title>The Arabidopsis lyrata genome sequence and the basis of rapid genome size change.</title>
        <authorList>
            <person name="Hu T.T."/>
            <person name="Pattyn P."/>
            <person name="Bakker E.G."/>
            <person name="Cao J."/>
            <person name="Cheng J.-F."/>
            <person name="Clark R.M."/>
            <person name="Fahlgren N."/>
            <person name="Fawcett J.A."/>
            <person name="Grimwood J."/>
            <person name="Gundlach H."/>
            <person name="Haberer G."/>
            <person name="Hollister J.D."/>
            <person name="Ossowski S."/>
            <person name="Ottilar R.P."/>
            <person name="Salamov A.A."/>
            <person name="Schneeberger K."/>
            <person name="Spannagl M."/>
            <person name="Wang X."/>
            <person name="Yang L."/>
            <person name="Nasrallah M.E."/>
            <person name="Bergelson J."/>
            <person name="Carrington J.C."/>
            <person name="Gaut B.S."/>
            <person name="Schmutz J."/>
            <person name="Mayer K.F.X."/>
            <person name="Van de Peer Y."/>
            <person name="Grigoriev I.V."/>
            <person name="Nordborg M."/>
            <person name="Weigel D."/>
            <person name="Guo Y.-L."/>
        </authorList>
    </citation>
    <scope>NUCLEOTIDE SEQUENCE [LARGE SCALE GENOMIC DNA]</scope>
    <source>
        <strain evidence="2">cv. MN47</strain>
    </source>
</reference>
<evidence type="ECO:0000313" key="2">
    <source>
        <dbReference type="Proteomes" id="UP000008694"/>
    </source>
</evidence>
<protein>
    <submittedName>
        <fullName evidence="1">Predicted protein</fullName>
    </submittedName>
</protein>
<gene>
    <name evidence="1" type="ORF">ARALYDRAFT_893020</name>
</gene>
<dbReference type="Gramene" id="scaffold_200094.1">
    <property type="protein sequence ID" value="scaffold_200094.1"/>
    <property type="gene ID" value="scaffold_200094.1"/>
</dbReference>
<dbReference type="EMBL" id="GL348714">
    <property type="protein sequence ID" value="EFH64178.1"/>
    <property type="molecule type" value="Genomic_DNA"/>
</dbReference>
<name>D7KSV3_ARALL</name>
<sequence length="77" mass="8813">MGFKRNRDCGGCKKRQQRKTKGVIGCVAAEAAAARHRSIWFYDDCGTHMPLLWVPHDSPREGLLRIYDSVIFAIFIF</sequence>
<evidence type="ECO:0000313" key="1">
    <source>
        <dbReference type="EMBL" id="EFH64178.1"/>
    </source>
</evidence>
<accession>D7KSV3</accession>
<proteinExistence type="predicted"/>
<dbReference type="Proteomes" id="UP000008694">
    <property type="component" value="Unassembled WGS sequence"/>
</dbReference>
<organism evidence="2">
    <name type="scientific">Arabidopsis lyrata subsp. lyrata</name>
    <name type="common">Lyre-leaved rock-cress</name>
    <dbReference type="NCBI Taxonomy" id="81972"/>
    <lineage>
        <taxon>Eukaryota</taxon>
        <taxon>Viridiplantae</taxon>
        <taxon>Streptophyta</taxon>
        <taxon>Embryophyta</taxon>
        <taxon>Tracheophyta</taxon>
        <taxon>Spermatophyta</taxon>
        <taxon>Magnoliopsida</taxon>
        <taxon>eudicotyledons</taxon>
        <taxon>Gunneridae</taxon>
        <taxon>Pentapetalae</taxon>
        <taxon>rosids</taxon>
        <taxon>malvids</taxon>
        <taxon>Brassicales</taxon>
        <taxon>Brassicaceae</taxon>
        <taxon>Camelineae</taxon>
        <taxon>Arabidopsis</taxon>
    </lineage>
</organism>
<dbReference type="HOGENOM" id="CLU_2641473_0_0_1"/>
<keyword evidence="2" id="KW-1185">Reference proteome</keyword>
<dbReference type="AlphaFoldDB" id="D7KSV3"/>